<reference evidence="3" key="1">
    <citation type="submission" date="2017-02" db="UniProtKB">
        <authorList>
            <consortium name="WormBaseParasite"/>
        </authorList>
    </citation>
    <scope>IDENTIFICATION</scope>
</reference>
<proteinExistence type="predicted"/>
<dbReference type="Proteomes" id="UP000282613">
    <property type="component" value="Unassembled WGS sequence"/>
</dbReference>
<sequence>MPSPLLEANVLPFRSSTTESRLHLIRSSTDSLTSSSTSEGSQSGYWLVGYDRGHGHHASEPSSLAIEDGDISNHHIFDSRLRSALYQ</sequence>
<gene>
    <name evidence="1" type="ORF">TASK_LOCUS9212</name>
</gene>
<accession>A0A0R3WEG6</accession>
<organism evidence="3">
    <name type="scientific">Taenia asiatica</name>
    <name type="common">Asian tapeworm</name>
    <dbReference type="NCBI Taxonomy" id="60517"/>
    <lineage>
        <taxon>Eukaryota</taxon>
        <taxon>Metazoa</taxon>
        <taxon>Spiralia</taxon>
        <taxon>Lophotrochozoa</taxon>
        <taxon>Platyhelminthes</taxon>
        <taxon>Cestoda</taxon>
        <taxon>Eucestoda</taxon>
        <taxon>Cyclophyllidea</taxon>
        <taxon>Taeniidae</taxon>
        <taxon>Taenia</taxon>
    </lineage>
</organism>
<reference evidence="1 2" key="2">
    <citation type="submission" date="2018-11" db="EMBL/GenBank/DDBJ databases">
        <authorList>
            <consortium name="Pathogen Informatics"/>
        </authorList>
    </citation>
    <scope>NUCLEOTIDE SEQUENCE [LARGE SCALE GENOMIC DNA]</scope>
</reference>
<protein>
    <submittedName>
        <fullName evidence="1 3">Uncharacterized protein</fullName>
    </submittedName>
</protein>
<dbReference type="EMBL" id="UYRS01019035">
    <property type="protein sequence ID" value="VDK42287.1"/>
    <property type="molecule type" value="Genomic_DNA"/>
</dbReference>
<dbReference type="AlphaFoldDB" id="A0A0R3WEG6"/>
<keyword evidence="2" id="KW-1185">Reference proteome</keyword>
<name>A0A0R3WEG6_TAEAS</name>
<evidence type="ECO:0000313" key="2">
    <source>
        <dbReference type="Proteomes" id="UP000282613"/>
    </source>
</evidence>
<evidence type="ECO:0000313" key="3">
    <source>
        <dbReference type="WBParaSite" id="TASK_0000921101-mRNA-1"/>
    </source>
</evidence>
<dbReference type="WBParaSite" id="TASK_0000921101-mRNA-1">
    <property type="protein sequence ID" value="TASK_0000921101-mRNA-1"/>
    <property type="gene ID" value="TASK_0000921101"/>
</dbReference>
<evidence type="ECO:0000313" key="1">
    <source>
        <dbReference type="EMBL" id="VDK42287.1"/>
    </source>
</evidence>